<evidence type="ECO:0000313" key="3">
    <source>
        <dbReference type="Proteomes" id="UP000016923"/>
    </source>
</evidence>
<dbReference type="PANTHER" id="PTHR13211">
    <property type="entry name" value="TELOMERASE CAJAL BODY PROTEIN 1"/>
    <property type="match status" value="1"/>
</dbReference>
<protein>
    <submittedName>
        <fullName evidence="2">Wd repeat-containing protein</fullName>
    </submittedName>
</protein>
<dbReference type="PANTHER" id="PTHR13211:SF0">
    <property type="entry name" value="TELOMERASE CAJAL BODY PROTEIN 1"/>
    <property type="match status" value="1"/>
</dbReference>
<dbReference type="VEuPathDB" id="FungiDB:F503_03930"/>
<feature type="compositionally biased region" description="Pro residues" evidence="1">
    <location>
        <begin position="27"/>
        <end position="41"/>
    </location>
</feature>
<evidence type="ECO:0000256" key="1">
    <source>
        <dbReference type="SAM" id="MobiDB-lite"/>
    </source>
</evidence>
<dbReference type="InterPro" id="IPR051150">
    <property type="entry name" value="SWT21/TCAB1_mRNA_Telomere"/>
</dbReference>
<keyword evidence="3" id="KW-1185">Reference proteome</keyword>
<dbReference type="Proteomes" id="UP000016923">
    <property type="component" value="Unassembled WGS sequence"/>
</dbReference>
<dbReference type="SUPFAM" id="SSF50978">
    <property type="entry name" value="WD40 repeat-like"/>
    <property type="match status" value="1"/>
</dbReference>
<dbReference type="EMBL" id="KE148180">
    <property type="protein sequence ID" value="EPE02345.1"/>
    <property type="molecule type" value="Genomic_DNA"/>
</dbReference>
<dbReference type="InterPro" id="IPR015943">
    <property type="entry name" value="WD40/YVTN_repeat-like_dom_sf"/>
</dbReference>
<dbReference type="HOGENOM" id="CLU_022731_0_1_1"/>
<dbReference type="Gene3D" id="2.130.10.10">
    <property type="entry name" value="YVTN repeat-like/Quinoprotein amine dehydrogenase"/>
    <property type="match status" value="1"/>
</dbReference>
<dbReference type="AlphaFoldDB" id="S3CP36"/>
<feature type="region of interest" description="Disordered" evidence="1">
    <location>
        <begin position="1"/>
        <end position="46"/>
    </location>
</feature>
<accession>S3CP36</accession>
<proteinExistence type="predicted"/>
<dbReference type="OMA" id="IRTWILP"/>
<evidence type="ECO:0000313" key="2">
    <source>
        <dbReference type="EMBL" id="EPE02345.1"/>
    </source>
</evidence>
<organism evidence="2 3">
    <name type="scientific">Ophiostoma piceae (strain UAMH 11346)</name>
    <name type="common">Sap stain fungus</name>
    <dbReference type="NCBI Taxonomy" id="1262450"/>
    <lineage>
        <taxon>Eukaryota</taxon>
        <taxon>Fungi</taxon>
        <taxon>Dikarya</taxon>
        <taxon>Ascomycota</taxon>
        <taxon>Pezizomycotina</taxon>
        <taxon>Sordariomycetes</taxon>
        <taxon>Sordariomycetidae</taxon>
        <taxon>Ophiostomatales</taxon>
        <taxon>Ophiostomataceae</taxon>
        <taxon>Ophiostoma</taxon>
    </lineage>
</organism>
<sequence length="432" mass="46028">MEIDGSELAIRQDKGLSSSATLSPQTQTPPAPPPDGSPSPPTVTLVAADELREHQPWKPSPFHPGPSFKSLEWSADGTTVIAATTSKTILSYVLPTDLLDPRRHDDAISTTSTPQPPHCHYNHHSIKPQGHLEFGTTPLSFAAAPYFSLSTPWTQTVLVGCPDKPLQLFPLFPGNEDGVSSDATTTPSPIATYSLIKHETEAYMAPFALSWTAPGSHFVVGTNNLLALFDISRTSNDPPILRVPTTASLYAGALYGLGVSGNVSALAATPAHSLTAAGTWTRGVGLYDLARAGDLASHWNLRDNRDSDSGVSYDGGGVVQLLWSPCGRYLVVNERKSNGLLVYDVRGTHRLLATLSGRSNKTARPIRCTVYGSGASASGDSDDTTFELWSGTDDGSVVMYESVGKQEGAVEPTFSDACKWFRTGNMRDIATG</sequence>
<dbReference type="STRING" id="1262450.S3CP36"/>
<dbReference type="InterPro" id="IPR036322">
    <property type="entry name" value="WD40_repeat_dom_sf"/>
</dbReference>
<reference evidence="2 3" key="1">
    <citation type="journal article" date="2013" name="BMC Genomics">
        <title>The genome and transcriptome of the pine saprophyte Ophiostoma piceae, and a comparison with the bark beetle-associated pine pathogen Grosmannia clavigera.</title>
        <authorList>
            <person name="Haridas S."/>
            <person name="Wang Y."/>
            <person name="Lim L."/>
            <person name="Massoumi Alamouti S."/>
            <person name="Jackman S."/>
            <person name="Docking R."/>
            <person name="Robertson G."/>
            <person name="Birol I."/>
            <person name="Bohlmann J."/>
            <person name="Breuil C."/>
        </authorList>
    </citation>
    <scope>NUCLEOTIDE SEQUENCE [LARGE SCALE GENOMIC DNA]</scope>
    <source>
        <strain evidence="2 3">UAMH 11346</strain>
    </source>
</reference>
<name>S3CP36_OPHP1</name>
<dbReference type="eggNOG" id="KOG2919">
    <property type="taxonomic scope" value="Eukaryota"/>
</dbReference>
<feature type="compositionally biased region" description="Low complexity" evidence="1">
    <location>
        <begin position="16"/>
        <end position="26"/>
    </location>
</feature>
<gene>
    <name evidence="2" type="ORF">F503_03930</name>
</gene>
<dbReference type="OrthoDB" id="239865at2759"/>